<name>A0A6N9HLC4_9BURK</name>
<gene>
    <name evidence="1" type="ORF">GTP41_20125</name>
</gene>
<dbReference type="Gene3D" id="1.10.10.60">
    <property type="entry name" value="Homeodomain-like"/>
    <property type="match status" value="1"/>
</dbReference>
<dbReference type="AlphaFoldDB" id="A0A6N9HLC4"/>
<evidence type="ECO:0000313" key="1">
    <source>
        <dbReference type="EMBL" id="MYN04404.1"/>
    </source>
</evidence>
<protein>
    <submittedName>
        <fullName evidence="1">Uncharacterized protein</fullName>
    </submittedName>
</protein>
<evidence type="ECO:0000313" key="2">
    <source>
        <dbReference type="Proteomes" id="UP000448575"/>
    </source>
</evidence>
<dbReference type="EMBL" id="WWCJ01000016">
    <property type="protein sequence ID" value="MYN04404.1"/>
    <property type="molecule type" value="Genomic_DNA"/>
</dbReference>
<comment type="caution">
    <text evidence="1">The sequence shown here is derived from an EMBL/GenBank/DDBJ whole genome shotgun (WGS) entry which is preliminary data.</text>
</comment>
<organism evidence="1 2">
    <name type="scientific">Pseudoduganella guangdongensis</name>
    <dbReference type="NCBI Taxonomy" id="2692179"/>
    <lineage>
        <taxon>Bacteria</taxon>
        <taxon>Pseudomonadati</taxon>
        <taxon>Pseudomonadota</taxon>
        <taxon>Betaproteobacteria</taxon>
        <taxon>Burkholderiales</taxon>
        <taxon>Oxalobacteraceae</taxon>
        <taxon>Telluria group</taxon>
        <taxon>Pseudoduganella</taxon>
    </lineage>
</organism>
<accession>A0A6N9HLC4</accession>
<dbReference type="RefSeq" id="WP_161027360.1">
    <property type="nucleotide sequence ID" value="NZ_WWCJ01000016.1"/>
</dbReference>
<sequence>MTDPTRPGYEALAESRMMTRSEVAAAKRSISELSKSLDQIQRQLINTPVAKTNAHEVAEKLLAASALRESLNRHEAQVLSALPQSKGGKLSDRERKEISGYYSTGHFTQGALAEQYGVSQSTIHEIVATKRGDD</sequence>
<keyword evidence="2" id="KW-1185">Reference proteome</keyword>
<reference evidence="1 2" key="1">
    <citation type="submission" date="2019-12" db="EMBL/GenBank/DDBJ databases">
        <title>Novel species isolated from a subtropical stream in China.</title>
        <authorList>
            <person name="Lu H."/>
        </authorList>
    </citation>
    <scope>NUCLEOTIDE SEQUENCE [LARGE SCALE GENOMIC DNA]</scope>
    <source>
        <strain evidence="1 2">DS3</strain>
    </source>
</reference>
<dbReference type="Proteomes" id="UP000448575">
    <property type="component" value="Unassembled WGS sequence"/>
</dbReference>
<proteinExistence type="predicted"/>